<keyword evidence="6" id="KW-0472">Membrane</keyword>
<dbReference type="GO" id="GO:1990281">
    <property type="term" value="C:efflux pump complex"/>
    <property type="evidence" value="ECO:0007669"/>
    <property type="project" value="TreeGrafter"/>
</dbReference>
<accession>A0A7C2GDT3</accession>
<evidence type="ECO:0000313" key="10">
    <source>
        <dbReference type="EMBL" id="HEH82330.1"/>
    </source>
</evidence>
<feature type="coiled-coil region" evidence="8">
    <location>
        <begin position="137"/>
        <end position="191"/>
    </location>
</feature>
<proteinExistence type="inferred from homology"/>
<keyword evidence="4" id="KW-1134">Transmembrane beta strand</keyword>
<evidence type="ECO:0000256" key="7">
    <source>
        <dbReference type="ARBA" id="ARBA00023237"/>
    </source>
</evidence>
<feature type="coiled-coil region" evidence="8">
    <location>
        <begin position="310"/>
        <end position="398"/>
    </location>
</feature>
<comment type="caution">
    <text evidence="10">The sequence shown here is derived from an EMBL/GenBank/DDBJ whole genome shotgun (WGS) entry which is preliminary data.</text>
</comment>
<evidence type="ECO:0000256" key="4">
    <source>
        <dbReference type="ARBA" id="ARBA00022452"/>
    </source>
</evidence>
<keyword evidence="7" id="KW-0998">Cell outer membrane</keyword>
<dbReference type="InterPro" id="IPR051906">
    <property type="entry name" value="TolC-like"/>
</dbReference>
<evidence type="ECO:0000256" key="8">
    <source>
        <dbReference type="SAM" id="Coils"/>
    </source>
</evidence>
<gene>
    <name evidence="10" type="ORF">ENP73_04905</name>
</gene>
<evidence type="ECO:0000256" key="9">
    <source>
        <dbReference type="SAM" id="SignalP"/>
    </source>
</evidence>
<dbReference type="InterPro" id="IPR003423">
    <property type="entry name" value="OMP_efflux"/>
</dbReference>
<reference evidence="10" key="1">
    <citation type="journal article" date="2020" name="mSystems">
        <title>Genome- and Community-Level Interaction Insights into Carbon Utilization and Element Cycling Functions of Hydrothermarchaeota in Hydrothermal Sediment.</title>
        <authorList>
            <person name="Zhou Z."/>
            <person name="Liu Y."/>
            <person name="Xu W."/>
            <person name="Pan J."/>
            <person name="Luo Z.H."/>
            <person name="Li M."/>
        </authorList>
    </citation>
    <scope>NUCLEOTIDE SEQUENCE [LARGE SCALE GENOMIC DNA]</scope>
    <source>
        <strain evidence="10">SpSt-246</strain>
    </source>
</reference>
<organism evidence="10">
    <name type="scientific">Thermus islandicus</name>
    <dbReference type="NCBI Taxonomy" id="540988"/>
    <lineage>
        <taxon>Bacteria</taxon>
        <taxon>Thermotogati</taxon>
        <taxon>Deinococcota</taxon>
        <taxon>Deinococci</taxon>
        <taxon>Thermales</taxon>
        <taxon>Thermaceae</taxon>
        <taxon>Thermus</taxon>
    </lineage>
</organism>
<dbReference type="Pfam" id="PF02321">
    <property type="entry name" value="OEP"/>
    <property type="match status" value="1"/>
</dbReference>
<evidence type="ECO:0000256" key="6">
    <source>
        <dbReference type="ARBA" id="ARBA00023136"/>
    </source>
</evidence>
<evidence type="ECO:0000256" key="2">
    <source>
        <dbReference type="ARBA" id="ARBA00007613"/>
    </source>
</evidence>
<keyword evidence="9" id="KW-0732">Signal</keyword>
<dbReference type="GO" id="GO:0009279">
    <property type="term" value="C:cell outer membrane"/>
    <property type="evidence" value="ECO:0007669"/>
    <property type="project" value="UniProtKB-SubCell"/>
</dbReference>
<dbReference type="Gene3D" id="1.20.1600.10">
    <property type="entry name" value="Outer membrane efflux proteins (OEP)"/>
    <property type="match status" value="1"/>
</dbReference>
<evidence type="ECO:0000256" key="3">
    <source>
        <dbReference type="ARBA" id="ARBA00022448"/>
    </source>
</evidence>
<evidence type="ECO:0000256" key="1">
    <source>
        <dbReference type="ARBA" id="ARBA00004442"/>
    </source>
</evidence>
<name>A0A7C2GDT3_9DEIN</name>
<keyword evidence="8" id="KW-0175">Coiled coil</keyword>
<feature type="signal peptide" evidence="9">
    <location>
        <begin position="1"/>
        <end position="20"/>
    </location>
</feature>
<dbReference type="AlphaFoldDB" id="A0A7C2GDT3"/>
<comment type="subcellular location">
    <subcellularLocation>
        <location evidence="1">Cell outer membrane</location>
    </subcellularLocation>
</comment>
<keyword evidence="5" id="KW-0812">Transmembrane</keyword>
<dbReference type="GO" id="GO:0015562">
    <property type="term" value="F:efflux transmembrane transporter activity"/>
    <property type="evidence" value="ECO:0007669"/>
    <property type="project" value="InterPro"/>
</dbReference>
<dbReference type="GO" id="GO:0015288">
    <property type="term" value="F:porin activity"/>
    <property type="evidence" value="ECO:0007669"/>
    <property type="project" value="TreeGrafter"/>
</dbReference>
<dbReference type="PANTHER" id="PTHR30026">
    <property type="entry name" value="OUTER MEMBRANE PROTEIN TOLC"/>
    <property type="match status" value="1"/>
</dbReference>
<dbReference type="EMBL" id="DSKL01000198">
    <property type="protein sequence ID" value="HEH82330.1"/>
    <property type="molecule type" value="Genomic_DNA"/>
</dbReference>
<evidence type="ECO:0000256" key="5">
    <source>
        <dbReference type="ARBA" id="ARBA00022692"/>
    </source>
</evidence>
<comment type="similarity">
    <text evidence="2">Belongs to the outer membrane factor (OMF) (TC 1.B.17) family.</text>
</comment>
<feature type="chain" id="PRO_5027648990" evidence="9">
    <location>
        <begin position="21"/>
        <end position="421"/>
    </location>
</feature>
<protein>
    <submittedName>
        <fullName evidence="10">TolC family protein</fullName>
    </submittedName>
</protein>
<sequence>MRRLLLLPFLLPALAQGALAPLAEHPLKRQAEALWLAARKALEAQEGPLALQVQGQYGRFGYACTPERLCSSLPGTAGSLSLSLVLTPFPFGDVEDGVERARIGLRRAELAYRKTLTALQLQAVLAYGNYRQALLGLQVAEKALELAQKSLEAARRRQANPKELREAELSLEEAQNRQDEARRNLELSRRAAQGLVDLEAPLPGIPPPRGTLPLGVEEARLAVAEARIGVRAAARALLPTLQGSLLLYPSDNDTLALSLSSRTLQPTLSYVRQDPARPPSVVPNAGSYRTKEELRLSLTLTLSPGLLASLEAAQAQERAAEEALRAAEDQARVQEESLKGAVNAAEAALALAEKRREAARKALEEGRKRLELGLESPLGLLQQELALLQAELALLQAEYAFKRSVLELYQFYGEILPEVNP</sequence>
<dbReference type="SUPFAM" id="SSF56954">
    <property type="entry name" value="Outer membrane efflux proteins (OEP)"/>
    <property type="match status" value="1"/>
</dbReference>
<dbReference type="PANTHER" id="PTHR30026:SF20">
    <property type="entry name" value="OUTER MEMBRANE PROTEIN TOLC"/>
    <property type="match status" value="1"/>
</dbReference>
<keyword evidence="3" id="KW-0813">Transport</keyword>